<accession>Q6SL67</accession>
<proteinExistence type="predicted"/>
<dbReference type="Pfam" id="PF05396">
    <property type="entry name" value="Phage_T7_Capsid"/>
    <property type="match status" value="1"/>
</dbReference>
<name>Q6SL67_9VIRU</name>
<evidence type="ECO:0000256" key="1">
    <source>
        <dbReference type="SAM" id="MobiDB-lite"/>
    </source>
</evidence>
<reference evidence="2" key="1">
    <citation type="journal article" date="2004" name="Environ. Microbiol.">
        <title>The use of DGGE analyses to explore eastern Mediterranean and Red Sea marine picophytoplankton assemblages.</title>
        <authorList>
            <person name="Zeidner G."/>
            <person name="Beja O."/>
        </authorList>
    </citation>
    <scope>NUCLEOTIDE SEQUENCE</scope>
</reference>
<dbReference type="GO" id="GO:0019069">
    <property type="term" value="P:viral capsid assembly"/>
    <property type="evidence" value="ECO:0007669"/>
    <property type="project" value="InterPro"/>
</dbReference>
<sequence length="246" mass="27546">MSTLTVDGSDTPQELNADEQESLAIGEEMQQQEQQLLAGKYKSTEDLETAYIELQKKLGESESAQTADKETAEPEAPKASFLDTLWEESQSEYTDETLKALEEMSPRDLAQMHLEYRSKNNQQPKQFTDETIGQLQSVVGGGENYGKMIEWAQNNISEQEINMFDAVMDTGNPQAAYFAITSLAQRYQDAIGFDGKMLTGKASQSKTQAFKSQAELVAAMNDPRYDNDPAYRQDVMAKLENSDIDF</sequence>
<dbReference type="EMBL" id="AY456121">
    <property type="protein sequence ID" value="AAR19413.1"/>
    <property type="molecule type" value="Genomic_DNA"/>
</dbReference>
<dbReference type="InterPro" id="IPR008768">
    <property type="entry name" value="Gp9-like"/>
</dbReference>
<evidence type="ECO:0000313" key="2">
    <source>
        <dbReference type="EMBL" id="AAR19413.1"/>
    </source>
</evidence>
<organism evidence="2">
    <name type="scientific">uncultured cyanophage</name>
    <dbReference type="NCBI Taxonomy" id="215796"/>
    <lineage>
        <taxon>Viruses</taxon>
        <taxon>environmental samples</taxon>
    </lineage>
</organism>
<feature type="compositionally biased region" description="Basic and acidic residues" evidence="1">
    <location>
        <begin position="67"/>
        <end position="76"/>
    </location>
</feature>
<protein>
    <submittedName>
        <fullName evidence="2">Capsid assembly protein</fullName>
    </submittedName>
</protein>
<feature type="region of interest" description="Disordered" evidence="1">
    <location>
        <begin position="59"/>
        <end position="79"/>
    </location>
</feature>